<dbReference type="OrthoDB" id="21939at2"/>
<dbReference type="EMBL" id="CYHG01000016">
    <property type="protein sequence ID" value="CUB06205.1"/>
    <property type="molecule type" value="Genomic_DNA"/>
</dbReference>
<feature type="transmembrane region" description="Helical" evidence="1">
    <location>
        <begin position="48"/>
        <end position="73"/>
    </location>
</feature>
<keyword evidence="1" id="KW-0812">Transmembrane</keyword>
<protein>
    <recommendedName>
        <fullName evidence="4">DUF2878 domain-containing protein</fullName>
    </recommendedName>
</protein>
<dbReference type="InterPro" id="IPR021306">
    <property type="entry name" value="DUF2878"/>
</dbReference>
<feature type="transmembrane region" description="Helical" evidence="1">
    <location>
        <begin position="12"/>
        <end position="36"/>
    </location>
</feature>
<feature type="transmembrane region" description="Helical" evidence="1">
    <location>
        <begin position="140"/>
        <end position="161"/>
    </location>
</feature>
<dbReference type="Pfam" id="PF11086">
    <property type="entry name" value="DUF2878"/>
    <property type="match status" value="1"/>
</dbReference>
<dbReference type="PROSITE" id="PS51257">
    <property type="entry name" value="PROKAR_LIPOPROTEIN"/>
    <property type="match status" value="1"/>
</dbReference>
<feature type="transmembrane region" description="Helical" evidence="1">
    <location>
        <begin position="110"/>
        <end position="128"/>
    </location>
</feature>
<evidence type="ECO:0000256" key="1">
    <source>
        <dbReference type="SAM" id="Phobius"/>
    </source>
</evidence>
<dbReference type="AlphaFoldDB" id="A0A0K6ISX2"/>
<sequence length="174" mass="19605">MLKSLFNAISFQLFWFACVLGGDNWAVAAIVVYFVIHHLVFVQSSSEWWLILLFVALGVIVDGVLIFDGWLVMPPSIWTFPIPPPWLLGLWAGVGSLFLHCLSWGLDRPWLLSVLAAFFAPMSYFVGADFAEVSLGRSSIVTWALMAFIWFWVMQIGVFAAKLTLKHKGRRSHA</sequence>
<name>A0A0K6ISX2_9GAMM</name>
<keyword evidence="1" id="KW-1133">Transmembrane helix</keyword>
<keyword evidence="3" id="KW-1185">Reference proteome</keyword>
<accession>A0A0K6ISX2</accession>
<evidence type="ECO:0000313" key="3">
    <source>
        <dbReference type="Proteomes" id="UP000182769"/>
    </source>
</evidence>
<evidence type="ECO:0000313" key="2">
    <source>
        <dbReference type="EMBL" id="CUB06205.1"/>
    </source>
</evidence>
<organism evidence="2 3">
    <name type="scientific">Marinomonas fungiae</name>
    <dbReference type="NCBI Taxonomy" id="1137284"/>
    <lineage>
        <taxon>Bacteria</taxon>
        <taxon>Pseudomonadati</taxon>
        <taxon>Pseudomonadota</taxon>
        <taxon>Gammaproteobacteria</taxon>
        <taxon>Oceanospirillales</taxon>
        <taxon>Oceanospirillaceae</taxon>
        <taxon>Marinomonas</taxon>
    </lineage>
</organism>
<dbReference type="STRING" id="1137284.GCA_001418205_03450"/>
<dbReference type="RefSeq" id="WP_055464463.1">
    <property type="nucleotide sequence ID" value="NZ_CYHG01000016.1"/>
</dbReference>
<keyword evidence="1" id="KW-0472">Membrane</keyword>
<dbReference type="Proteomes" id="UP000182769">
    <property type="component" value="Unassembled WGS sequence"/>
</dbReference>
<feature type="transmembrane region" description="Helical" evidence="1">
    <location>
        <begin position="85"/>
        <end position="103"/>
    </location>
</feature>
<reference evidence="3" key="1">
    <citation type="submission" date="2015-08" db="EMBL/GenBank/DDBJ databases">
        <authorList>
            <person name="Varghese N."/>
        </authorList>
    </citation>
    <scope>NUCLEOTIDE SEQUENCE [LARGE SCALE GENOMIC DNA]</scope>
    <source>
        <strain evidence="3">JCM 18476</strain>
    </source>
</reference>
<evidence type="ECO:0008006" key="4">
    <source>
        <dbReference type="Google" id="ProtNLM"/>
    </source>
</evidence>
<gene>
    <name evidence="2" type="ORF">Ga0061065_11619</name>
</gene>
<proteinExistence type="predicted"/>